<keyword evidence="1" id="KW-1133">Transmembrane helix</keyword>
<sequence length="75" mass="8558">MKKNSLFMYFIFAGIALILLKIELCDQIICSVFENFFEAREFVRKIINLLGFIGMIAVAISSIILIVKNLKAIRS</sequence>
<proteinExistence type="predicted"/>
<dbReference type="Proteomes" id="UP000030014">
    <property type="component" value="Unassembled WGS sequence"/>
</dbReference>
<gene>
    <name evidence="2" type="ORF">Z955_03660</name>
</gene>
<comment type="caution">
    <text evidence="2">The sequence shown here is derived from an EMBL/GenBank/DDBJ whole genome shotgun (WGS) entry which is preliminary data.</text>
</comment>
<evidence type="ECO:0000256" key="1">
    <source>
        <dbReference type="SAM" id="Phobius"/>
    </source>
</evidence>
<feature type="transmembrane region" description="Helical" evidence="1">
    <location>
        <begin position="49"/>
        <end position="67"/>
    </location>
</feature>
<dbReference type="AlphaFoldDB" id="A0A0A0ILK6"/>
<keyword evidence="1" id="KW-0812">Transmembrane</keyword>
<name>A0A0A0ILK6_CLOBO</name>
<accession>A0A0A0ILK6</accession>
<keyword evidence="1" id="KW-0472">Membrane</keyword>
<evidence type="ECO:0000313" key="3">
    <source>
        <dbReference type="Proteomes" id="UP000030014"/>
    </source>
</evidence>
<reference evidence="2 3" key="1">
    <citation type="submission" date="2014-01" db="EMBL/GenBank/DDBJ databases">
        <title>Plasmidome dynamics in the species complex Clostridium novyi sensu lato converts strains of independent lineages into distinctly different pathogens.</title>
        <authorList>
            <person name="Skarin H."/>
            <person name="Segerman B."/>
        </authorList>
    </citation>
    <scope>NUCLEOTIDE SEQUENCE [LARGE SCALE GENOMIC DNA]</scope>
    <source>
        <strain evidence="2 3">DC5</strain>
    </source>
</reference>
<dbReference type="EMBL" id="JDRY01000021">
    <property type="protein sequence ID" value="KGN00446.1"/>
    <property type="molecule type" value="Genomic_DNA"/>
</dbReference>
<evidence type="ECO:0000313" key="2">
    <source>
        <dbReference type="EMBL" id="KGN00446.1"/>
    </source>
</evidence>
<protein>
    <submittedName>
        <fullName evidence="2">Uncharacterized protein</fullName>
    </submittedName>
</protein>
<organism evidence="2 3">
    <name type="scientific">Clostridium botulinum C/D str. DC5</name>
    <dbReference type="NCBI Taxonomy" id="1443128"/>
    <lineage>
        <taxon>Bacteria</taxon>
        <taxon>Bacillati</taxon>
        <taxon>Bacillota</taxon>
        <taxon>Clostridia</taxon>
        <taxon>Eubacteriales</taxon>
        <taxon>Clostridiaceae</taxon>
        <taxon>Clostridium</taxon>
    </lineage>
</organism>
<dbReference type="RefSeq" id="WP_039257087.1">
    <property type="nucleotide sequence ID" value="NZ_JDRY01000021.1"/>
</dbReference>